<organism evidence="1 2">
    <name type="scientific">Collinsella aerofaciens (strain ATCC 25986 / DSM 3979 / JCM 10188 / KCTC 3647 / NCTC 11838 / VPI 1003)</name>
    <dbReference type="NCBI Taxonomy" id="411903"/>
    <lineage>
        <taxon>Bacteria</taxon>
        <taxon>Bacillati</taxon>
        <taxon>Actinomycetota</taxon>
        <taxon>Coriobacteriia</taxon>
        <taxon>Coriobacteriales</taxon>
        <taxon>Coriobacteriaceae</taxon>
        <taxon>Collinsella</taxon>
    </lineage>
</organism>
<accession>A0A858B404</accession>
<dbReference type="GeneID" id="92849556"/>
<reference evidence="1 2" key="1">
    <citation type="submission" date="2020-01" db="EMBL/GenBank/DDBJ databases">
        <title>Complete genome sequence of Collinsella aerofaciens JCM 10188(T).</title>
        <authorList>
            <person name="Tourlousse D.M."/>
            <person name="Sakamoto M."/>
            <person name="Miura T."/>
            <person name="Narita K."/>
            <person name="Ohashi A."/>
            <person name="Uchino Y."/>
            <person name="Yamazoe A."/>
            <person name="Kameyama K."/>
            <person name="Terauchi J."/>
            <person name="Ohkuma M."/>
            <person name="Kawasaki H."/>
            <person name="Sekiguchi Y."/>
        </authorList>
    </citation>
    <scope>NUCLEOTIDE SEQUENCE [LARGE SCALE GENOMIC DNA]</scope>
    <source>
        <strain evidence="1 2">JCM 10188</strain>
    </source>
</reference>
<dbReference type="Proteomes" id="UP000464211">
    <property type="component" value="Chromosome"/>
</dbReference>
<gene>
    <name evidence="1" type="ORF">GXM19_03900</name>
</gene>
<proteinExistence type="predicted"/>
<protein>
    <submittedName>
        <fullName evidence="1">P27 family phage terminase small subunit</fullName>
    </submittedName>
</protein>
<sequence>MPLEKPAAVAGDPVKSAKWDELTAGRSFTQADAPTLALLCQWYKIVELAQDELDSFGEQTAYQNDMGDLKSFPQIATLKTASAEIRQLNKQLGITDGHEGVPDVRSVQTKLFSIAERHEARKARAAV</sequence>
<name>A0A858B404_COLAA</name>
<dbReference type="EMBL" id="CP048433">
    <property type="protein sequence ID" value="QIA33480.1"/>
    <property type="molecule type" value="Genomic_DNA"/>
</dbReference>
<dbReference type="RefSeq" id="WP_162010721.1">
    <property type="nucleotide sequence ID" value="NZ_AAVN02000006.1"/>
</dbReference>
<dbReference type="AlphaFoldDB" id="A0A858B404"/>
<evidence type="ECO:0000313" key="1">
    <source>
        <dbReference type="EMBL" id="QIA33480.1"/>
    </source>
</evidence>
<evidence type="ECO:0000313" key="2">
    <source>
        <dbReference type="Proteomes" id="UP000464211"/>
    </source>
</evidence>
<dbReference type="Pfam" id="PF05119">
    <property type="entry name" value="Terminase_4"/>
    <property type="match status" value="1"/>
</dbReference>
<dbReference type="InterPro" id="IPR006448">
    <property type="entry name" value="Phage_term_ssu_P27"/>
</dbReference>